<dbReference type="AlphaFoldDB" id="A0A846Y8H7"/>
<dbReference type="InterPro" id="IPR036689">
    <property type="entry name" value="ESAT-6-like_sf"/>
</dbReference>
<keyword evidence="2" id="KW-1185">Reference proteome</keyword>
<name>A0A846Y8H7_9NOCA</name>
<accession>A0A846Y8H7</accession>
<proteinExistence type="predicted"/>
<dbReference type="SUPFAM" id="SSF140453">
    <property type="entry name" value="EsxAB dimer-like"/>
    <property type="match status" value="1"/>
</dbReference>
<evidence type="ECO:0000313" key="2">
    <source>
        <dbReference type="Proteomes" id="UP000565711"/>
    </source>
</evidence>
<comment type="caution">
    <text evidence="1">The sequence shown here is derived from an EMBL/GenBank/DDBJ whole genome shotgun (WGS) entry which is preliminary data.</text>
</comment>
<evidence type="ECO:0000313" key="1">
    <source>
        <dbReference type="EMBL" id="NKY54031.1"/>
    </source>
</evidence>
<dbReference type="Proteomes" id="UP000565711">
    <property type="component" value="Unassembled WGS sequence"/>
</dbReference>
<dbReference type="EMBL" id="JAAXOP010000023">
    <property type="protein sequence ID" value="NKY54031.1"/>
    <property type="molecule type" value="Genomic_DNA"/>
</dbReference>
<organism evidence="1 2">
    <name type="scientific">Nocardia vermiculata</name>
    <dbReference type="NCBI Taxonomy" id="257274"/>
    <lineage>
        <taxon>Bacteria</taxon>
        <taxon>Bacillati</taxon>
        <taxon>Actinomycetota</taxon>
        <taxon>Actinomycetes</taxon>
        <taxon>Mycobacteriales</taxon>
        <taxon>Nocardiaceae</taxon>
        <taxon>Nocardia</taxon>
    </lineage>
</organism>
<reference evidence="1 2" key="1">
    <citation type="submission" date="2020-04" db="EMBL/GenBank/DDBJ databases">
        <title>MicrobeNet Type strains.</title>
        <authorList>
            <person name="Nicholson A.C."/>
        </authorList>
    </citation>
    <scope>NUCLEOTIDE SEQUENCE [LARGE SCALE GENOMIC DNA]</scope>
    <source>
        <strain evidence="1 2">JCM 12354</strain>
    </source>
</reference>
<gene>
    <name evidence="1" type="ORF">HGA08_27945</name>
</gene>
<sequence>MSGEMNADPQVLIPTAKTALGLQGNHEGYLKSLLGVKDELEAAVKSQGAGGAIQTTMMDSWEKGTSLGRSLQEILDTLLDTANKVDAADMDAYQQLIRNLSGSENAVSMGSDGQFGAGGKISGDWT</sequence>
<dbReference type="RefSeq" id="WP_067870981.1">
    <property type="nucleotide sequence ID" value="NZ_JAAXOP010000023.1"/>
</dbReference>
<protein>
    <submittedName>
        <fullName evidence="1">Uncharacterized protein</fullName>
    </submittedName>
</protein>